<evidence type="ECO:0008006" key="3">
    <source>
        <dbReference type="Google" id="ProtNLM"/>
    </source>
</evidence>
<reference evidence="1 2" key="1">
    <citation type="submission" date="2023-02" db="EMBL/GenBank/DDBJ databases">
        <title>LHISI_Scaffold_Assembly.</title>
        <authorList>
            <person name="Stuart O.P."/>
            <person name="Cleave R."/>
            <person name="Magrath M.J.L."/>
            <person name="Mikheyev A.S."/>
        </authorList>
    </citation>
    <scope>NUCLEOTIDE SEQUENCE [LARGE SCALE GENOMIC DNA]</scope>
    <source>
        <strain evidence="1">Daus_M_001</strain>
        <tissue evidence="1">Leg muscle</tissue>
    </source>
</reference>
<accession>A0ABQ9ICF4</accession>
<evidence type="ECO:0000313" key="1">
    <source>
        <dbReference type="EMBL" id="KAJ8894362.1"/>
    </source>
</evidence>
<keyword evidence="2" id="KW-1185">Reference proteome</keyword>
<sequence>MRVQSSLCTQNMSSSVWLFLSLCTKKNIQIRNVIRGVNSGSQIVPETCLAMYEVLKGDYVKVLQTEGDWLTIEKDF</sequence>
<protein>
    <recommendedName>
        <fullName evidence="3">SH3 domain-containing protein</fullName>
    </recommendedName>
</protein>
<evidence type="ECO:0000313" key="2">
    <source>
        <dbReference type="Proteomes" id="UP001159363"/>
    </source>
</evidence>
<organism evidence="1 2">
    <name type="scientific">Dryococelus australis</name>
    <dbReference type="NCBI Taxonomy" id="614101"/>
    <lineage>
        <taxon>Eukaryota</taxon>
        <taxon>Metazoa</taxon>
        <taxon>Ecdysozoa</taxon>
        <taxon>Arthropoda</taxon>
        <taxon>Hexapoda</taxon>
        <taxon>Insecta</taxon>
        <taxon>Pterygota</taxon>
        <taxon>Neoptera</taxon>
        <taxon>Polyneoptera</taxon>
        <taxon>Phasmatodea</taxon>
        <taxon>Verophasmatodea</taxon>
        <taxon>Anareolatae</taxon>
        <taxon>Phasmatidae</taxon>
        <taxon>Eurycanthinae</taxon>
        <taxon>Dryococelus</taxon>
    </lineage>
</organism>
<proteinExistence type="predicted"/>
<comment type="caution">
    <text evidence="1">The sequence shown here is derived from an EMBL/GenBank/DDBJ whole genome shotgun (WGS) entry which is preliminary data.</text>
</comment>
<name>A0ABQ9ICF4_9NEOP</name>
<dbReference type="EMBL" id="JARBHB010000002">
    <property type="protein sequence ID" value="KAJ8894362.1"/>
    <property type="molecule type" value="Genomic_DNA"/>
</dbReference>
<dbReference type="Proteomes" id="UP001159363">
    <property type="component" value="Chromosome 2"/>
</dbReference>
<gene>
    <name evidence="1" type="ORF">PR048_007009</name>
</gene>